<dbReference type="GO" id="GO:0016020">
    <property type="term" value="C:membrane"/>
    <property type="evidence" value="ECO:0007669"/>
    <property type="project" value="InterPro"/>
</dbReference>
<dbReference type="PANTHER" id="PTHR24421:SF10">
    <property type="entry name" value="NITRATE_NITRITE SENSOR PROTEIN NARQ"/>
    <property type="match status" value="1"/>
</dbReference>
<evidence type="ECO:0000259" key="9">
    <source>
        <dbReference type="PROSITE" id="PS50109"/>
    </source>
</evidence>
<organism evidence="10 11">
    <name type="scientific">Oceanithermus desulfurans NBRC 100063</name>
    <dbReference type="NCBI Taxonomy" id="1227550"/>
    <lineage>
        <taxon>Bacteria</taxon>
        <taxon>Thermotogati</taxon>
        <taxon>Deinococcota</taxon>
        <taxon>Deinococci</taxon>
        <taxon>Thermales</taxon>
        <taxon>Thermaceae</taxon>
        <taxon>Oceanithermus</taxon>
    </lineage>
</organism>
<dbReference type="Gene3D" id="3.30.565.10">
    <property type="entry name" value="Histidine kinase-like ATPase, C-terminal domain"/>
    <property type="match status" value="1"/>
</dbReference>
<dbReference type="Gene3D" id="1.20.5.1930">
    <property type="match status" value="1"/>
</dbReference>
<dbReference type="GO" id="GO:0005524">
    <property type="term" value="F:ATP binding"/>
    <property type="evidence" value="ECO:0007669"/>
    <property type="project" value="UniProtKB-KW"/>
</dbReference>
<name>A0A511RMF3_9DEIN</name>
<keyword evidence="6" id="KW-0418">Kinase</keyword>
<dbReference type="SUPFAM" id="SSF55781">
    <property type="entry name" value="GAF domain-like"/>
    <property type="match status" value="1"/>
</dbReference>
<evidence type="ECO:0000313" key="10">
    <source>
        <dbReference type="EMBL" id="GEM90122.1"/>
    </source>
</evidence>
<dbReference type="InterPro" id="IPR005467">
    <property type="entry name" value="His_kinase_dom"/>
</dbReference>
<dbReference type="Pfam" id="PF02518">
    <property type="entry name" value="HATPase_c"/>
    <property type="match status" value="1"/>
</dbReference>
<dbReference type="PANTHER" id="PTHR24421">
    <property type="entry name" value="NITRATE/NITRITE SENSOR PROTEIN NARX-RELATED"/>
    <property type="match status" value="1"/>
</dbReference>
<evidence type="ECO:0000256" key="1">
    <source>
        <dbReference type="ARBA" id="ARBA00000085"/>
    </source>
</evidence>
<dbReference type="InterPro" id="IPR029016">
    <property type="entry name" value="GAF-like_dom_sf"/>
</dbReference>
<reference evidence="10 11" key="1">
    <citation type="submission" date="2019-07" db="EMBL/GenBank/DDBJ databases">
        <title>Whole genome shotgun sequence of Oceanithermus desulfurans NBRC 100063.</title>
        <authorList>
            <person name="Hosoyama A."/>
            <person name="Uohara A."/>
            <person name="Ohji S."/>
            <person name="Ichikawa N."/>
        </authorList>
    </citation>
    <scope>NUCLEOTIDE SEQUENCE [LARGE SCALE GENOMIC DNA]</scope>
    <source>
        <strain evidence="10 11">NBRC 100063</strain>
    </source>
</reference>
<dbReference type="EC" id="2.7.13.3" evidence="2"/>
<dbReference type="CDD" id="cd16917">
    <property type="entry name" value="HATPase_UhpB-NarQ-NarX-like"/>
    <property type="match status" value="1"/>
</dbReference>
<keyword evidence="5" id="KW-0547">Nucleotide-binding</keyword>
<dbReference type="Pfam" id="PF07730">
    <property type="entry name" value="HisKA_3"/>
    <property type="match status" value="1"/>
</dbReference>
<keyword evidence="8" id="KW-0902">Two-component regulatory system</keyword>
<evidence type="ECO:0000313" key="11">
    <source>
        <dbReference type="Proteomes" id="UP000321827"/>
    </source>
</evidence>
<dbReference type="RefSeq" id="WP_246104117.1">
    <property type="nucleotide sequence ID" value="NZ_BJXN01000010.1"/>
</dbReference>
<dbReference type="Gene3D" id="3.30.450.40">
    <property type="match status" value="1"/>
</dbReference>
<dbReference type="GO" id="GO:0046983">
    <property type="term" value="F:protein dimerization activity"/>
    <property type="evidence" value="ECO:0007669"/>
    <property type="project" value="InterPro"/>
</dbReference>
<evidence type="ECO:0000256" key="4">
    <source>
        <dbReference type="ARBA" id="ARBA00022679"/>
    </source>
</evidence>
<dbReference type="AlphaFoldDB" id="A0A511RMF3"/>
<dbReference type="InterPro" id="IPR003594">
    <property type="entry name" value="HATPase_dom"/>
</dbReference>
<comment type="catalytic activity">
    <reaction evidence="1">
        <text>ATP + protein L-histidine = ADP + protein N-phospho-L-histidine.</text>
        <dbReference type="EC" id="2.7.13.3"/>
    </reaction>
</comment>
<evidence type="ECO:0000256" key="3">
    <source>
        <dbReference type="ARBA" id="ARBA00022553"/>
    </source>
</evidence>
<dbReference type="PROSITE" id="PS50109">
    <property type="entry name" value="HIS_KIN"/>
    <property type="match status" value="1"/>
</dbReference>
<keyword evidence="7" id="KW-0067">ATP-binding</keyword>
<feature type="domain" description="Histidine kinase" evidence="9">
    <location>
        <begin position="174"/>
        <end position="358"/>
    </location>
</feature>
<dbReference type="EMBL" id="BJXN01000010">
    <property type="protein sequence ID" value="GEM90122.1"/>
    <property type="molecule type" value="Genomic_DNA"/>
</dbReference>
<evidence type="ECO:0000256" key="2">
    <source>
        <dbReference type="ARBA" id="ARBA00012438"/>
    </source>
</evidence>
<dbReference type="Proteomes" id="UP000321827">
    <property type="component" value="Unassembled WGS sequence"/>
</dbReference>
<gene>
    <name evidence="10" type="ORF">ODE01S_15560</name>
</gene>
<evidence type="ECO:0000256" key="5">
    <source>
        <dbReference type="ARBA" id="ARBA00022741"/>
    </source>
</evidence>
<evidence type="ECO:0000256" key="7">
    <source>
        <dbReference type="ARBA" id="ARBA00022840"/>
    </source>
</evidence>
<dbReference type="InterPro" id="IPR050482">
    <property type="entry name" value="Sensor_HK_TwoCompSys"/>
</dbReference>
<accession>A0A511RMF3</accession>
<dbReference type="SUPFAM" id="SSF55874">
    <property type="entry name" value="ATPase domain of HSP90 chaperone/DNA topoisomerase II/histidine kinase"/>
    <property type="match status" value="1"/>
</dbReference>
<proteinExistence type="predicted"/>
<keyword evidence="3" id="KW-0597">Phosphoprotein</keyword>
<evidence type="ECO:0000256" key="8">
    <source>
        <dbReference type="ARBA" id="ARBA00023012"/>
    </source>
</evidence>
<dbReference type="GO" id="GO:0000155">
    <property type="term" value="F:phosphorelay sensor kinase activity"/>
    <property type="evidence" value="ECO:0007669"/>
    <property type="project" value="InterPro"/>
</dbReference>
<keyword evidence="4" id="KW-0808">Transferase</keyword>
<dbReference type="InterPro" id="IPR011712">
    <property type="entry name" value="Sig_transdc_His_kin_sub3_dim/P"/>
</dbReference>
<evidence type="ECO:0000256" key="6">
    <source>
        <dbReference type="ARBA" id="ARBA00022777"/>
    </source>
</evidence>
<dbReference type="SMART" id="SM00387">
    <property type="entry name" value="HATPase_c"/>
    <property type="match status" value="1"/>
</dbReference>
<dbReference type="InterPro" id="IPR036890">
    <property type="entry name" value="HATPase_C_sf"/>
</dbReference>
<sequence length="361" mass="39797">MDTDLALADCPGGHRLAALSRVAAAMAETFEPARVLERSIEALIEATDARCGEAYQVGPDGPALEVVRGCRGICPFKRRLEGLAREAARRREPVREGRLVAFPVLREGEVRGVFGLDLGEEREGIDGCFLGAVGHLTALALDHAALVREFERREAERVRLLRKWLGAQEEERRRVGQALHDEVGGILTGALLALRLAKSDPERLEEVRKVLGQALDEVRRLSRELRPAALDDLGLERALRRHLQEFAGRTGIRVHARIDPPKLDRARQVALFRIAQEALTNVARHAQAENVWVTLEPRGNRLVLEVRDDGEGFDPERTADTLGLAGMRERAEQLEGRLQIVSARGEGTRVLAEVPLAGGAD</sequence>
<protein>
    <recommendedName>
        <fullName evidence="2">histidine kinase</fullName>
        <ecNumber evidence="2">2.7.13.3</ecNumber>
    </recommendedName>
</protein>
<comment type="caution">
    <text evidence="10">The sequence shown here is derived from an EMBL/GenBank/DDBJ whole genome shotgun (WGS) entry which is preliminary data.</text>
</comment>